<name>A0A8S9XLA2_APOLU</name>
<keyword evidence="3" id="KW-1185">Reference proteome</keyword>
<dbReference type="EMBL" id="WIXP02000006">
    <property type="protein sequence ID" value="KAF6209061.1"/>
    <property type="molecule type" value="Genomic_DNA"/>
</dbReference>
<dbReference type="AlphaFoldDB" id="A0A8S9XLA2"/>
<dbReference type="Proteomes" id="UP000466442">
    <property type="component" value="Unassembled WGS sequence"/>
</dbReference>
<comment type="caution">
    <text evidence="2">The sequence shown here is derived from an EMBL/GenBank/DDBJ whole genome shotgun (WGS) entry which is preliminary data.</text>
</comment>
<evidence type="ECO:0000256" key="1">
    <source>
        <dbReference type="SAM" id="MobiDB-lite"/>
    </source>
</evidence>
<organism evidence="2 3">
    <name type="scientific">Apolygus lucorum</name>
    <name type="common">Small green plant bug</name>
    <name type="synonym">Lygocoris lucorum</name>
    <dbReference type="NCBI Taxonomy" id="248454"/>
    <lineage>
        <taxon>Eukaryota</taxon>
        <taxon>Metazoa</taxon>
        <taxon>Ecdysozoa</taxon>
        <taxon>Arthropoda</taxon>
        <taxon>Hexapoda</taxon>
        <taxon>Insecta</taxon>
        <taxon>Pterygota</taxon>
        <taxon>Neoptera</taxon>
        <taxon>Paraneoptera</taxon>
        <taxon>Hemiptera</taxon>
        <taxon>Heteroptera</taxon>
        <taxon>Panheteroptera</taxon>
        <taxon>Cimicomorpha</taxon>
        <taxon>Miridae</taxon>
        <taxon>Mirini</taxon>
        <taxon>Apolygus</taxon>
    </lineage>
</organism>
<protein>
    <submittedName>
        <fullName evidence="2">Uncharacterized protein</fullName>
    </submittedName>
</protein>
<evidence type="ECO:0000313" key="3">
    <source>
        <dbReference type="Proteomes" id="UP000466442"/>
    </source>
</evidence>
<reference evidence="2" key="1">
    <citation type="journal article" date="2021" name="Mol. Ecol. Resour.">
        <title>Apolygus lucorum genome provides insights into omnivorousness and mesophyll feeding.</title>
        <authorList>
            <person name="Liu Y."/>
            <person name="Liu H."/>
            <person name="Wang H."/>
            <person name="Huang T."/>
            <person name="Liu B."/>
            <person name="Yang B."/>
            <person name="Yin L."/>
            <person name="Li B."/>
            <person name="Zhang Y."/>
            <person name="Zhang S."/>
            <person name="Jiang F."/>
            <person name="Zhang X."/>
            <person name="Ren Y."/>
            <person name="Wang B."/>
            <person name="Wang S."/>
            <person name="Lu Y."/>
            <person name="Wu K."/>
            <person name="Fan W."/>
            <person name="Wang G."/>
        </authorList>
    </citation>
    <scope>NUCLEOTIDE SEQUENCE</scope>
    <source>
        <strain evidence="2">12Hb</strain>
    </source>
</reference>
<evidence type="ECO:0000313" key="2">
    <source>
        <dbReference type="EMBL" id="KAF6209061.1"/>
    </source>
</evidence>
<sequence length="127" mass="14309">MEAINESCHERSIQKDVIAPQDATESSGKEERVPGEAEALLVLEMAGSALREIRDMVESGELPDLRDRRDDINEEGELQEPTPSSKDEVENDVVQSAENPTVALSYNCYDWNARHHQTRIRIFINAT</sequence>
<gene>
    <name evidence="2" type="ORF">GE061_014804</name>
</gene>
<feature type="compositionally biased region" description="Basic and acidic residues" evidence="1">
    <location>
        <begin position="55"/>
        <end position="71"/>
    </location>
</feature>
<proteinExistence type="predicted"/>
<accession>A0A8S9XLA2</accession>
<feature type="region of interest" description="Disordered" evidence="1">
    <location>
        <begin position="55"/>
        <end position="97"/>
    </location>
</feature>
<feature type="region of interest" description="Disordered" evidence="1">
    <location>
        <begin position="1"/>
        <end position="35"/>
    </location>
</feature>